<feature type="binding site" evidence="6">
    <location>
        <position position="117"/>
    </location>
    <ligand>
        <name>ATP</name>
        <dbReference type="ChEBI" id="CHEBI:30616"/>
    </ligand>
</feature>
<dbReference type="InterPro" id="IPR020568">
    <property type="entry name" value="Ribosomal_Su5_D2-typ_SF"/>
</dbReference>
<dbReference type="Gene3D" id="3.30.565.10">
    <property type="entry name" value="Histidine kinase-like ATPase, C-terminal domain"/>
    <property type="match status" value="1"/>
</dbReference>
<dbReference type="GO" id="GO:0003918">
    <property type="term" value="F:DNA topoisomerase type II (double strand cut, ATP-hydrolyzing) activity"/>
    <property type="evidence" value="ECO:0007669"/>
    <property type="project" value="UniProtKB-UniRule"/>
</dbReference>
<dbReference type="SUPFAM" id="SSF54211">
    <property type="entry name" value="Ribosomal protein S5 domain 2-like"/>
    <property type="match status" value="2"/>
</dbReference>
<dbReference type="EMBL" id="AP021861">
    <property type="protein sequence ID" value="BBO36105.1"/>
    <property type="molecule type" value="Genomic_DNA"/>
</dbReference>
<comment type="subunit">
    <text evidence="6">Homodimer. Heterotetramer of two Top6A and two Top6B chains.</text>
</comment>
<feature type="region of interest" description="Disordered" evidence="7">
    <location>
        <begin position="1"/>
        <end position="80"/>
    </location>
</feature>
<dbReference type="SMART" id="SM00387">
    <property type="entry name" value="HATPase_c"/>
    <property type="match status" value="1"/>
</dbReference>
<dbReference type="InterPro" id="IPR005734">
    <property type="entry name" value="TopoVI_B"/>
</dbReference>
<reference evidence="10" key="1">
    <citation type="submission" date="2019-10" db="EMBL/GenBank/DDBJ databases">
        <title>Lacipirellula parvula gen. nov., sp. nov., representing a lineage of planctomycetes widespread in freshwater anoxic habitats, and description of the family Lacipirellulaceae.</title>
        <authorList>
            <person name="Dedysh S.N."/>
            <person name="Kulichevskaya I.S."/>
            <person name="Beletsky A.V."/>
            <person name="Rakitin A.L."/>
            <person name="Mardanov A.V."/>
            <person name="Ivanova A.A."/>
            <person name="Saltykova V.X."/>
            <person name="Rijpstra W.I.C."/>
            <person name="Sinninghe Damste J.S."/>
            <person name="Ravin N.V."/>
        </authorList>
    </citation>
    <scope>NUCLEOTIDE SEQUENCE [LARGE SCALE GENOMIC DNA]</scope>
    <source>
        <strain evidence="10">PX69</strain>
    </source>
</reference>
<keyword evidence="3 6" id="KW-0799">Topoisomerase</keyword>
<proteinExistence type="inferred from homology"/>
<dbReference type="EC" id="5.6.2.2" evidence="6"/>
<protein>
    <recommendedName>
        <fullName evidence="6">Type 2 DNA topoisomerase 6 subunit B</fullName>
        <ecNumber evidence="6">5.6.2.2</ecNumber>
    </recommendedName>
    <alternativeName>
        <fullName evidence="6">Type II DNA topoisomerase VI subunit B</fullName>
        <shortName evidence="6">TopoVI-B</shortName>
    </alternativeName>
</protein>
<evidence type="ECO:0000256" key="7">
    <source>
        <dbReference type="SAM" id="MobiDB-lite"/>
    </source>
</evidence>
<dbReference type="GO" id="GO:0005524">
    <property type="term" value="F:ATP binding"/>
    <property type="evidence" value="ECO:0007669"/>
    <property type="project" value="UniProtKB-UniRule"/>
</dbReference>
<feature type="binding site" evidence="6">
    <location>
        <position position="149"/>
    </location>
    <ligand>
        <name>ATP</name>
        <dbReference type="ChEBI" id="CHEBI:30616"/>
    </ligand>
</feature>
<dbReference type="SUPFAM" id="SSF55874">
    <property type="entry name" value="ATPase domain of HSP90 chaperone/DNA topoisomerase II/histidine kinase"/>
    <property type="match status" value="1"/>
</dbReference>
<evidence type="ECO:0000256" key="4">
    <source>
        <dbReference type="ARBA" id="ARBA00023125"/>
    </source>
</evidence>
<gene>
    <name evidence="6" type="primary">top6B</name>
    <name evidence="9" type="ORF">PLANPX_5717</name>
</gene>
<keyword evidence="2 6" id="KW-0067">ATP-binding</keyword>
<dbReference type="RefSeq" id="WP_232536238.1">
    <property type="nucleotide sequence ID" value="NZ_AP021861.1"/>
</dbReference>
<dbReference type="Pfam" id="PF02518">
    <property type="entry name" value="HATPase_c"/>
    <property type="match status" value="1"/>
</dbReference>
<evidence type="ECO:0000256" key="2">
    <source>
        <dbReference type="ARBA" id="ARBA00022840"/>
    </source>
</evidence>
<feature type="binding site" evidence="6">
    <location>
        <begin position="170"/>
        <end position="171"/>
    </location>
    <ligand>
        <name>ATP</name>
        <dbReference type="ChEBI" id="CHEBI:30616"/>
    </ligand>
</feature>
<dbReference type="InterPro" id="IPR014721">
    <property type="entry name" value="Ribsml_uS5_D2-typ_fold_subgr"/>
</dbReference>
<comment type="function">
    <text evidence="6">Relaxes both positive and negative superturns and exhibits a strong decatenase activity.</text>
</comment>
<keyword evidence="4 6" id="KW-0238">DNA-binding</keyword>
<evidence type="ECO:0000256" key="3">
    <source>
        <dbReference type="ARBA" id="ARBA00023029"/>
    </source>
</evidence>
<dbReference type="InterPro" id="IPR003594">
    <property type="entry name" value="HATPase_dom"/>
</dbReference>
<dbReference type="Pfam" id="PF09239">
    <property type="entry name" value="Topo-VIb_trans"/>
    <property type="match status" value="2"/>
</dbReference>
<comment type="similarity">
    <text evidence="6">Belongs to the TOP6B family.</text>
</comment>
<dbReference type="GO" id="GO:0003677">
    <property type="term" value="F:DNA binding"/>
    <property type="evidence" value="ECO:0007669"/>
    <property type="project" value="UniProtKB-UniRule"/>
</dbReference>
<comment type="catalytic activity">
    <reaction evidence="6">
        <text>ATP-dependent breakage, passage and rejoining of double-stranded DNA.</text>
        <dbReference type="EC" id="5.6.2.2"/>
    </reaction>
</comment>
<evidence type="ECO:0000313" key="10">
    <source>
        <dbReference type="Proteomes" id="UP000326837"/>
    </source>
</evidence>
<dbReference type="Gene3D" id="1.10.8.50">
    <property type="match status" value="2"/>
</dbReference>
<evidence type="ECO:0000256" key="1">
    <source>
        <dbReference type="ARBA" id="ARBA00022741"/>
    </source>
</evidence>
<dbReference type="HAMAP" id="MF_00322">
    <property type="entry name" value="Top6B"/>
    <property type="match status" value="1"/>
</dbReference>
<feature type="domain" description="Histidine kinase/HSP90-like ATPase" evidence="8">
    <location>
        <begin position="102"/>
        <end position="273"/>
    </location>
</feature>
<evidence type="ECO:0000256" key="5">
    <source>
        <dbReference type="ARBA" id="ARBA00023235"/>
    </source>
</evidence>
<feature type="compositionally biased region" description="Acidic residues" evidence="7">
    <location>
        <begin position="40"/>
        <end position="60"/>
    </location>
</feature>
<accession>A0A5K7XI83</accession>
<dbReference type="InterPro" id="IPR036890">
    <property type="entry name" value="HATPase_C_sf"/>
</dbReference>
<organism evidence="9 10">
    <name type="scientific">Lacipirellula parvula</name>
    <dbReference type="NCBI Taxonomy" id="2650471"/>
    <lineage>
        <taxon>Bacteria</taxon>
        <taxon>Pseudomonadati</taxon>
        <taxon>Planctomycetota</taxon>
        <taxon>Planctomycetia</taxon>
        <taxon>Pirellulales</taxon>
        <taxon>Lacipirellulaceae</taxon>
        <taxon>Lacipirellula</taxon>
    </lineage>
</organism>
<dbReference type="PANTHER" id="PTHR48444:SF1">
    <property type="entry name" value="DNA TOPOISOMERASE 6 SUBUNIT B"/>
    <property type="match status" value="1"/>
</dbReference>
<dbReference type="SUPFAM" id="SSF46946">
    <property type="entry name" value="S13-like H2TH domain"/>
    <property type="match status" value="2"/>
</dbReference>
<evidence type="ECO:0000313" key="9">
    <source>
        <dbReference type="EMBL" id="BBO36105.1"/>
    </source>
</evidence>
<evidence type="ECO:0000256" key="6">
    <source>
        <dbReference type="HAMAP-Rule" id="MF_00322"/>
    </source>
</evidence>
<feature type="binding site" evidence="6">
    <location>
        <begin position="180"/>
        <end position="187"/>
    </location>
    <ligand>
        <name>ATP</name>
        <dbReference type="ChEBI" id="CHEBI:30616"/>
    </ligand>
</feature>
<dbReference type="GO" id="GO:0006265">
    <property type="term" value="P:DNA topological change"/>
    <property type="evidence" value="ECO:0007669"/>
    <property type="project" value="UniProtKB-UniRule"/>
</dbReference>
<dbReference type="Proteomes" id="UP000326837">
    <property type="component" value="Chromosome"/>
</dbReference>
<keyword evidence="1 6" id="KW-0547">Nucleotide-binding</keyword>
<keyword evidence="10" id="KW-1185">Reference proteome</keyword>
<name>A0A5K7XI83_9BACT</name>
<dbReference type="CDD" id="cd00823">
    <property type="entry name" value="TopoIIB_Trans"/>
    <property type="match status" value="1"/>
</dbReference>
<evidence type="ECO:0000259" key="8">
    <source>
        <dbReference type="SMART" id="SM00387"/>
    </source>
</evidence>
<dbReference type="InterPro" id="IPR010979">
    <property type="entry name" value="Ribosomal_uS13-like_H2TH"/>
</dbReference>
<keyword evidence="5 6" id="KW-0413">Isomerase</keyword>
<dbReference type="KEGG" id="lpav:PLANPX_5717"/>
<dbReference type="NCBIfam" id="NF003218">
    <property type="entry name" value="PRK04184.1"/>
    <property type="match status" value="1"/>
</dbReference>
<sequence length="725" mass="79351">MATRKPIQKRSVPALATKKKKAPAAASTAKRKAAPKAAEAEAEESAAAEDAATEVDDVADEAPAGGKSTGRRATAQSMASKQRDISVSEFFAKNRHLLGFDNPRKALLTTIKEAVDNSLDACEEAGILPEIWVHIEQTSTDRYKIGVQDNGPGIVKKQIPLIFGKLLYGSKFHRLRQSRGQQGIGISAAGMYGVQTTGKPVKIISRISAKKPAHYYEIQIDTKRNEPKILNGGGEGVDIAPGDKGAKDIEKHGIEWVDQPHGTRVTIELEAKYNRGRGSVDEYLHQTAIANPHITLHYTDPEGSTRDYQRAADKLPPEPKEILPHPYGIELGRLAAMLAEAEGMSITQFLSTKFSRVSPAVAKKICTTAKVSPRAMTRKLGRPEAEALYQAIQSTKIAPPATDCICPIGEELLLKGLYQVVPGEFYCAATRPPSVYRGNPFQIEVALAYGGAAATQNVDKELLSDLLEETDARTIRQFLINTFNGLGSDAADRIMKAAALGTRQTAKQLKPKEQERLLQAMQNVNVAEGQTMEVMRYANRVPLQFQQAACAITQTITSTNWRSYGLSQSRGGMPKGPVYIMVHIASVWVPFTSESKEAIASYPEIQKEIRLGLQAVGRKLGMYVRKRMRVKQQGDRRDIFMRYLKEVATAVHELNGVDRDNLYGQLVTVAKRVTADADMKLDDRGRKIKEPTEETDYGDNVIIVDPASHAAAIKRTPAAAATSEE</sequence>
<dbReference type="Gene3D" id="3.30.230.10">
    <property type="match status" value="1"/>
</dbReference>
<dbReference type="PANTHER" id="PTHR48444">
    <property type="entry name" value="DNA TOPOISOMERASE 6 SUBUNIT B"/>
    <property type="match status" value="1"/>
</dbReference>
<feature type="binding site" evidence="6">
    <location>
        <position position="596"/>
    </location>
    <ligand>
        <name>ATP</name>
        <dbReference type="ChEBI" id="CHEBI:30616"/>
    </ligand>
</feature>
<dbReference type="AlphaFoldDB" id="A0A5K7XI83"/>
<dbReference type="PIRSF" id="PIRSF006553">
    <property type="entry name" value="TopoVI_B"/>
    <property type="match status" value="1"/>
</dbReference>
<dbReference type="InterPro" id="IPR015320">
    <property type="entry name" value="TopoVI_B_transducer"/>
</dbReference>
<dbReference type="GO" id="GO:0006260">
    <property type="term" value="P:DNA replication"/>
    <property type="evidence" value="ECO:0007669"/>
    <property type="project" value="UniProtKB-UniRule"/>
</dbReference>